<keyword evidence="1" id="KW-0732">Signal</keyword>
<evidence type="ECO:0000313" key="2">
    <source>
        <dbReference type="EMBL" id="TWB20647.1"/>
    </source>
</evidence>
<dbReference type="AlphaFoldDB" id="A0A560FGA9"/>
<dbReference type="EMBL" id="VITN01000006">
    <property type="protein sequence ID" value="TWB20647.1"/>
    <property type="molecule type" value="Genomic_DNA"/>
</dbReference>
<organism evidence="2 3">
    <name type="scientific">Nitrospirillum amazonense</name>
    <dbReference type="NCBI Taxonomy" id="28077"/>
    <lineage>
        <taxon>Bacteria</taxon>
        <taxon>Pseudomonadati</taxon>
        <taxon>Pseudomonadota</taxon>
        <taxon>Alphaproteobacteria</taxon>
        <taxon>Rhodospirillales</taxon>
        <taxon>Azospirillaceae</taxon>
        <taxon>Nitrospirillum</taxon>
    </lineage>
</organism>
<evidence type="ECO:0000256" key="1">
    <source>
        <dbReference type="SAM" id="SignalP"/>
    </source>
</evidence>
<protein>
    <recommendedName>
        <fullName evidence="4">DUF1579 domain-containing protein</fullName>
    </recommendedName>
</protein>
<gene>
    <name evidence="2" type="ORF">FBZ89_10646</name>
</gene>
<dbReference type="Proteomes" id="UP000319859">
    <property type="component" value="Unassembled WGS sequence"/>
</dbReference>
<feature type="chain" id="PRO_5022182605" description="DUF1579 domain-containing protein" evidence="1">
    <location>
        <begin position="31"/>
        <end position="213"/>
    </location>
</feature>
<accession>A0A560FGA9</accession>
<sequence>MHATSTLIPTRRAALLGAGLMAFTAAPARAEHLSTVDRRPADPDQPDLLTGGSGVGDFDFLAGRWSVLSRRRLNRWVGDDRWDEARASAHGQIMLGGLACLDELELPAPADQSSAAVTFRLYDPAARHWALHRVDGRTGTLQAPLTGRFTGGLFAGRRGDFRGLDFDPLLGRPVQARVIWSRITATSALWEQAWSADEGHSWETNWILVFTRA</sequence>
<proteinExistence type="predicted"/>
<evidence type="ECO:0000313" key="3">
    <source>
        <dbReference type="Proteomes" id="UP000319859"/>
    </source>
</evidence>
<dbReference type="OrthoDB" id="9814791at2"/>
<evidence type="ECO:0008006" key="4">
    <source>
        <dbReference type="Google" id="ProtNLM"/>
    </source>
</evidence>
<dbReference type="RefSeq" id="WP_145750169.1">
    <property type="nucleotide sequence ID" value="NZ_VITN01000006.1"/>
</dbReference>
<comment type="caution">
    <text evidence="2">The sequence shown here is derived from an EMBL/GenBank/DDBJ whole genome shotgun (WGS) entry which is preliminary data.</text>
</comment>
<feature type="signal peptide" evidence="1">
    <location>
        <begin position="1"/>
        <end position="30"/>
    </location>
</feature>
<reference evidence="2 3" key="1">
    <citation type="submission" date="2019-06" db="EMBL/GenBank/DDBJ databases">
        <title>Genomic Encyclopedia of Type Strains, Phase IV (KMG-V): Genome sequencing to study the core and pangenomes of soil and plant-associated prokaryotes.</title>
        <authorList>
            <person name="Whitman W."/>
        </authorList>
    </citation>
    <scope>NUCLEOTIDE SEQUENCE [LARGE SCALE GENOMIC DNA]</scope>
    <source>
        <strain evidence="2 3">BR 11880</strain>
    </source>
</reference>
<name>A0A560FGA9_9PROT</name>